<dbReference type="GO" id="GO:0015293">
    <property type="term" value="F:symporter activity"/>
    <property type="evidence" value="ECO:0007669"/>
    <property type="project" value="InterPro"/>
</dbReference>
<feature type="transmembrane region" description="Helical" evidence="2">
    <location>
        <begin position="128"/>
        <end position="148"/>
    </location>
</feature>
<evidence type="ECO:0000256" key="1">
    <source>
        <dbReference type="ARBA" id="ARBA00009617"/>
    </source>
</evidence>
<dbReference type="GO" id="GO:0008643">
    <property type="term" value="P:carbohydrate transport"/>
    <property type="evidence" value="ECO:0007669"/>
    <property type="project" value="InterPro"/>
</dbReference>
<feature type="transmembrane region" description="Helical" evidence="2">
    <location>
        <begin position="389"/>
        <end position="413"/>
    </location>
</feature>
<keyword evidence="2" id="KW-0472">Membrane</keyword>
<dbReference type="InterPro" id="IPR039672">
    <property type="entry name" value="MFS_2"/>
</dbReference>
<dbReference type="STRING" id="313628.LNTAR_05739"/>
<feature type="transmembrane region" description="Helical" evidence="2">
    <location>
        <begin position="252"/>
        <end position="272"/>
    </location>
</feature>
<feature type="transmembrane region" description="Helical" evidence="2">
    <location>
        <begin position="348"/>
        <end position="368"/>
    </location>
</feature>
<dbReference type="Gene3D" id="1.20.1250.20">
    <property type="entry name" value="MFS general substrate transporter like domains"/>
    <property type="match status" value="2"/>
</dbReference>
<keyword evidence="2" id="KW-0812">Transmembrane</keyword>
<dbReference type="eggNOG" id="COG2211">
    <property type="taxonomic scope" value="Bacteria"/>
</dbReference>
<feature type="transmembrane region" description="Helical" evidence="2">
    <location>
        <begin position="88"/>
        <end position="108"/>
    </location>
</feature>
<evidence type="ECO:0000313" key="3">
    <source>
        <dbReference type="EMBL" id="EDM26452.1"/>
    </source>
</evidence>
<name>A6DPF6_9BACT</name>
<keyword evidence="2" id="KW-1133">Transmembrane helix</keyword>
<reference evidence="3 4" key="1">
    <citation type="journal article" date="2010" name="J. Bacteriol.">
        <title>Genome sequence of Lentisphaera araneosa HTCC2155T, the type species of the order Lentisphaerales in the phylum Lentisphaerae.</title>
        <authorList>
            <person name="Thrash J.C."/>
            <person name="Cho J.C."/>
            <person name="Vergin K.L."/>
            <person name="Morris R.M."/>
            <person name="Giovannoni S.J."/>
        </authorList>
    </citation>
    <scope>NUCLEOTIDE SEQUENCE [LARGE SCALE GENOMIC DNA]</scope>
    <source>
        <strain evidence="3 4">HTCC2155</strain>
    </source>
</reference>
<comment type="similarity">
    <text evidence="1">Belongs to the sodium:galactoside symporter (TC 2.A.2) family.</text>
</comment>
<feature type="transmembrane region" description="Helical" evidence="2">
    <location>
        <begin position="437"/>
        <end position="458"/>
    </location>
</feature>
<dbReference type="Proteomes" id="UP000004947">
    <property type="component" value="Unassembled WGS sequence"/>
</dbReference>
<feature type="transmembrane region" description="Helical" evidence="2">
    <location>
        <begin position="200"/>
        <end position="220"/>
    </location>
</feature>
<dbReference type="InterPro" id="IPR036259">
    <property type="entry name" value="MFS_trans_sf"/>
</dbReference>
<feature type="transmembrane region" description="Helical" evidence="2">
    <location>
        <begin position="323"/>
        <end position="342"/>
    </location>
</feature>
<organism evidence="3 4">
    <name type="scientific">Lentisphaera araneosa HTCC2155</name>
    <dbReference type="NCBI Taxonomy" id="313628"/>
    <lineage>
        <taxon>Bacteria</taxon>
        <taxon>Pseudomonadati</taxon>
        <taxon>Lentisphaerota</taxon>
        <taxon>Lentisphaeria</taxon>
        <taxon>Lentisphaerales</taxon>
        <taxon>Lentisphaeraceae</taxon>
        <taxon>Lentisphaera</taxon>
    </lineage>
</organism>
<dbReference type="SUPFAM" id="SSF103473">
    <property type="entry name" value="MFS general substrate transporter"/>
    <property type="match status" value="1"/>
</dbReference>
<keyword evidence="4" id="KW-1185">Reference proteome</keyword>
<feature type="transmembrane region" description="Helical" evidence="2">
    <location>
        <begin position="292"/>
        <end position="314"/>
    </location>
</feature>
<feature type="transmembrane region" description="Helical" evidence="2">
    <location>
        <begin position="169"/>
        <end position="188"/>
    </location>
</feature>
<dbReference type="Pfam" id="PF13347">
    <property type="entry name" value="MFS_2"/>
    <property type="match status" value="1"/>
</dbReference>
<evidence type="ECO:0000256" key="2">
    <source>
        <dbReference type="SAM" id="Phobius"/>
    </source>
</evidence>
<evidence type="ECO:0000313" key="4">
    <source>
        <dbReference type="Proteomes" id="UP000004947"/>
    </source>
</evidence>
<dbReference type="EMBL" id="ABCK01000016">
    <property type="protein sequence ID" value="EDM26452.1"/>
    <property type="molecule type" value="Genomic_DNA"/>
</dbReference>
<dbReference type="RefSeq" id="WP_007279738.1">
    <property type="nucleotide sequence ID" value="NZ_ABCK01000016.1"/>
</dbReference>
<dbReference type="AlphaFoldDB" id="A6DPF6"/>
<gene>
    <name evidence="3" type="ORF">LNTAR_05739</name>
</gene>
<protein>
    <submittedName>
        <fullName evidence="3">Uncharacterized protein</fullName>
    </submittedName>
</protein>
<proteinExistence type="inferred from homology"/>
<dbReference type="OrthoDB" id="9764596at2"/>
<accession>A6DPF6</accession>
<comment type="caution">
    <text evidence="3">The sequence shown here is derived from an EMBL/GenBank/DDBJ whole genome shotgun (WGS) entry which is preliminary data.</text>
</comment>
<sequence>MHDNLPIPEKDRVPASQKLAYGAGGLGDFFIPNFIQALFTYVFIVDMKLDPVKMGWVLAATKAVSMIGDPTAGVISDKTRTKWGRRKPFILITGILCAIMMPFVWMVPSVEGGVNLYFFHISSENFKFVFIFFMMSAYFLAHSFYSVPYKALGFELTKNYDEKTKVFTWKKYVETLGLFMVAWFYWFAARPIFGGVSNGAVVLGIIVGAILIICSVTVFFGNHEVAEEPSFNKKDKIPLGEAIKATFTNKSFLLIQGAILFVMLGMGVDAIIGNYLHVHYTSGGSEDVASKIGGVGGTVSTIVIFVALPIALWVSTHWGKKEAALMGTFVLLAGVCSIPWMMTPSYPYLIVVVWALSQFGAQTTNLVYTSMMADVCDEDELITGQRREGTYAAASSIIAKVSDVFVLLLSGYMPRLAGYVNTEVKPNMEQLENMKTLLVASDIIGVIAAIILIVFYPLSRKKCQQIQEQLEARNAANEAEVS</sequence>
<dbReference type="PANTHER" id="PTHR11328">
    <property type="entry name" value="MAJOR FACILITATOR SUPERFAMILY DOMAIN-CONTAINING PROTEIN"/>
    <property type="match status" value="1"/>
</dbReference>
<dbReference type="PANTHER" id="PTHR11328:SF24">
    <property type="entry name" value="MAJOR FACILITATOR SUPERFAMILY (MFS) PROFILE DOMAIN-CONTAINING PROTEIN"/>
    <property type="match status" value="1"/>
</dbReference>
<feature type="transmembrane region" description="Helical" evidence="2">
    <location>
        <begin position="20"/>
        <end position="44"/>
    </location>
</feature>
<dbReference type="GO" id="GO:0005886">
    <property type="term" value="C:plasma membrane"/>
    <property type="evidence" value="ECO:0007669"/>
    <property type="project" value="TreeGrafter"/>
</dbReference>